<evidence type="ECO:0000313" key="2">
    <source>
        <dbReference type="EMBL" id="KAF4407015.1"/>
    </source>
</evidence>
<keyword evidence="3" id="KW-1185">Reference proteome</keyword>
<sequence>MKWLNILRLLNLTDTRPRHRPGGVAPAREGGRAAAQEPVRPRMRRPERQSAGLWQILKDLREMIRVVS</sequence>
<gene>
    <name evidence="2" type="ORF">GCU69_21995</name>
</gene>
<proteinExistence type="predicted"/>
<reference evidence="2 3" key="1">
    <citation type="submission" date="2019-10" db="EMBL/GenBank/DDBJ databases">
        <title>Streptomyces tenebrisbrunneis sp.nov., an endogenous actinomycete isolated from of Lycium ruthenicum.</title>
        <authorList>
            <person name="Ma L."/>
        </authorList>
    </citation>
    <scope>NUCLEOTIDE SEQUENCE [LARGE SCALE GENOMIC DNA]</scope>
    <source>
        <strain evidence="2 3">TRM 66187</strain>
    </source>
</reference>
<dbReference type="EMBL" id="WHPN01000336">
    <property type="protein sequence ID" value="KAF4407015.1"/>
    <property type="molecule type" value="Genomic_DNA"/>
</dbReference>
<organism evidence="2 3">
    <name type="scientific">Streptomyces lycii</name>
    <dbReference type="NCBI Taxonomy" id="2654337"/>
    <lineage>
        <taxon>Bacteria</taxon>
        <taxon>Bacillati</taxon>
        <taxon>Actinomycetota</taxon>
        <taxon>Actinomycetes</taxon>
        <taxon>Kitasatosporales</taxon>
        <taxon>Streptomycetaceae</taxon>
        <taxon>Streptomyces</taxon>
    </lineage>
</organism>
<feature type="region of interest" description="Disordered" evidence="1">
    <location>
        <begin position="15"/>
        <end position="48"/>
    </location>
</feature>
<dbReference type="RefSeq" id="WP_098752627.1">
    <property type="nucleotide sequence ID" value="NZ_WHPN01000336.1"/>
</dbReference>
<evidence type="ECO:0000256" key="1">
    <source>
        <dbReference type="SAM" id="MobiDB-lite"/>
    </source>
</evidence>
<protein>
    <submittedName>
        <fullName evidence="2">Uncharacterized protein</fullName>
    </submittedName>
</protein>
<accession>A0ABQ7FFB7</accession>
<name>A0ABQ7FFB7_9ACTN</name>
<dbReference type="Proteomes" id="UP000621266">
    <property type="component" value="Unassembled WGS sequence"/>
</dbReference>
<comment type="caution">
    <text evidence="2">The sequence shown here is derived from an EMBL/GenBank/DDBJ whole genome shotgun (WGS) entry which is preliminary data.</text>
</comment>
<evidence type="ECO:0000313" key="3">
    <source>
        <dbReference type="Proteomes" id="UP000621266"/>
    </source>
</evidence>